<dbReference type="PATRIC" id="fig|745411.4.peg.3536"/>
<dbReference type="HAMAP" id="MF_00149">
    <property type="entry name" value="DNA_mis_repair"/>
    <property type="match status" value="1"/>
</dbReference>
<dbReference type="RefSeq" id="WP_008486592.1">
    <property type="nucleotide sequence ID" value="NZ_AMRI01000036.1"/>
</dbReference>
<evidence type="ECO:0000313" key="10">
    <source>
        <dbReference type="Proteomes" id="UP000006755"/>
    </source>
</evidence>
<comment type="caution">
    <text evidence="9">The sequence shown here is derived from an EMBL/GenBank/DDBJ whole genome shotgun (WGS) entry which is preliminary data.</text>
</comment>
<dbReference type="STRING" id="745411.B3C1_17987"/>
<feature type="domain" description="DNA mismatch repair protein S5" evidence="8">
    <location>
        <begin position="211"/>
        <end position="327"/>
    </location>
</feature>
<keyword evidence="3 5" id="KW-0227">DNA damage</keyword>
<dbReference type="PANTHER" id="PTHR10073:SF12">
    <property type="entry name" value="DNA MISMATCH REPAIR PROTEIN MLH1"/>
    <property type="match status" value="1"/>
</dbReference>
<dbReference type="Pfam" id="PF08676">
    <property type="entry name" value="MutL_C"/>
    <property type="match status" value="1"/>
</dbReference>
<dbReference type="InterPro" id="IPR037198">
    <property type="entry name" value="MutL_C_sf"/>
</dbReference>
<evidence type="ECO:0000259" key="8">
    <source>
        <dbReference type="SMART" id="SM01340"/>
    </source>
</evidence>
<dbReference type="InterPro" id="IPR013507">
    <property type="entry name" value="DNA_mismatch_S5_2-like"/>
</dbReference>
<organism evidence="9 10">
    <name type="scientific">Gallaecimonas xiamenensis 3-C-1</name>
    <dbReference type="NCBI Taxonomy" id="745411"/>
    <lineage>
        <taxon>Bacteria</taxon>
        <taxon>Pseudomonadati</taxon>
        <taxon>Pseudomonadota</taxon>
        <taxon>Gammaproteobacteria</taxon>
        <taxon>Enterobacterales</taxon>
        <taxon>Gallaecimonadaceae</taxon>
        <taxon>Gallaecimonas</taxon>
    </lineage>
</organism>
<sequence length="563" mass="61669">MPIRILPARLANQIAAGEVVERPASVVKELVENSIDAGANRIEVDIEKGGHRLIRVRDNGGGIAKEELTLALSRHATSKIASLDDLEAIMSLGFRGEALASVSSVSRLTLSSRTEGASEAWAAQAEGRDMEVKLSPVAHPVGTTVEVHDLFFNTPARRKFLKAEKTEFAHIDELVRRIALSRMDVALVLRHNGKVMRQYPALRGDNLDARLGAVCGQDFCRHLLALDNQHQALRLWGWVSEAPRNHPDLQYCYVNGRMMKDKLINHAVREAFGGRLAEGQHGAYVLYLELPANQVDVNVHPAKHEVRFHDARLVHDFIARALADALAQSGLGEEPAPIIDAPRPKSAPAPWSAPAMARPASPRATGQYSPSPAPSRQQVSEALDAFARWQPVPAAERPIAEPSQPLHLEAGRWLLLSHKGRLVAVDLQPLAARAAIAQLQKGAAAQPLLLPVNLPLEPSQLAAATQYQAQLAAWGLDLHQASPGRLLVRAVPAPLRDLDVAQWLPPWLGALDKDPWDALEEALLALPRRFRWQQALALWQDLPPDAQEQAARVLDLQPLLESH</sequence>
<dbReference type="InterPro" id="IPR014790">
    <property type="entry name" value="MutL_C"/>
</dbReference>
<dbReference type="AlphaFoldDB" id="K2ID10"/>
<feature type="compositionally biased region" description="Low complexity" evidence="6">
    <location>
        <begin position="344"/>
        <end position="364"/>
    </location>
</feature>
<dbReference type="Pfam" id="PF01119">
    <property type="entry name" value="DNA_mis_repair"/>
    <property type="match status" value="1"/>
</dbReference>
<evidence type="ECO:0000256" key="6">
    <source>
        <dbReference type="SAM" id="MobiDB-lite"/>
    </source>
</evidence>
<feature type="domain" description="MutL C-terminal dimerisation" evidence="7">
    <location>
        <begin position="405"/>
        <end position="536"/>
    </location>
</feature>
<dbReference type="EMBL" id="AMRI01000036">
    <property type="protein sequence ID" value="EKE67861.1"/>
    <property type="molecule type" value="Genomic_DNA"/>
</dbReference>
<dbReference type="Pfam" id="PF13589">
    <property type="entry name" value="HATPase_c_3"/>
    <property type="match status" value="1"/>
</dbReference>
<dbReference type="CDD" id="cd16926">
    <property type="entry name" value="HATPase_MutL-MLH-PMS-like"/>
    <property type="match status" value="1"/>
</dbReference>
<dbReference type="InterPro" id="IPR002099">
    <property type="entry name" value="MutL/Mlh/PMS"/>
</dbReference>
<feature type="region of interest" description="Disordered" evidence="6">
    <location>
        <begin position="334"/>
        <end position="377"/>
    </location>
</feature>
<dbReference type="SMART" id="SM01340">
    <property type="entry name" value="DNA_mis_repair"/>
    <property type="match status" value="1"/>
</dbReference>
<dbReference type="InterPro" id="IPR014762">
    <property type="entry name" value="DNA_mismatch_repair_CS"/>
</dbReference>
<dbReference type="GO" id="GO:0016887">
    <property type="term" value="F:ATP hydrolysis activity"/>
    <property type="evidence" value="ECO:0007669"/>
    <property type="project" value="InterPro"/>
</dbReference>
<dbReference type="SUPFAM" id="SSF54211">
    <property type="entry name" value="Ribosomal protein S5 domain 2-like"/>
    <property type="match status" value="1"/>
</dbReference>
<evidence type="ECO:0000256" key="5">
    <source>
        <dbReference type="HAMAP-Rule" id="MF_00149"/>
    </source>
</evidence>
<evidence type="ECO:0000256" key="4">
    <source>
        <dbReference type="ARBA" id="ARBA00023204"/>
    </source>
</evidence>
<dbReference type="InterPro" id="IPR042121">
    <property type="entry name" value="MutL_C_regsub"/>
</dbReference>
<dbReference type="GO" id="GO:0140664">
    <property type="term" value="F:ATP-dependent DNA damage sensor activity"/>
    <property type="evidence" value="ECO:0007669"/>
    <property type="project" value="InterPro"/>
</dbReference>
<evidence type="ECO:0000259" key="7">
    <source>
        <dbReference type="SMART" id="SM00853"/>
    </source>
</evidence>
<accession>K2ID10</accession>
<keyword evidence="4 5" id="KW-0234">DNA repair</keyword>
<dbReference type="PROSITE" id="PS00058">
    <property type="entry name" value="DNA_MISMATCH_REPAIR_1"/>
    <property type="match status" value="1"/>
</dbReference>
<dbReference type="GO" id="GO:0006298">
    <property type="term" value="P:mismatch repair"/>
    <property type="evidence" value="ECO:0007669"/>
    <property type="project" value="UniProtKB-UniRule"/>
</dbReference>
<reference evidence="9 10" key="1">
    <citation type="journal article" date="2012" name="J. Bacteriol.">
        <title>Genome Sequence of Gallaecimonas xiamenensis Type Strain 3-C-1.</title>
        <authorList>
            <person name="Lai Q."/>
            <person name="Wang L."/>
            <person name="Wang W."/>
            <person name="Shao Z."/>
        </authorList>
    </citation>
    <scope>NUCLEOTIDE SEQUENCE [LARGE SCALE GENOMIC DNA]</scope>
    <source>
        <strain evidence="9 10">3-C-1</strain>
    </source>
</reference>
<dbReference type="InterPro" id="IPR014721">
    <property type="entry name" value="Ribsml_uS5_D2-typ_fold_subgr"/>
</dbReference>
<dbReference type="PANTHER" id="PTHR10073">
    <property type="entry name" value="DNA MISMATCH REPAIR PROTEIN MLH, PMS, MUTL"/>
    <property type="match status" value="1"/>
</dbReference>
<dbReference type="InterPro" id="IPR038973">
    <property type="entry name" value="MutL/Mlh/Pms-like"/>
</dbReference>
<keyword evidence="10" id="KW-1185">Reference proteome</keyword>
<protein>
    <recommendedName>
        <fullName evidence="2 5">DNA mismatch repair protein MutL</fullName>
    </recommendedName>
</protein>
<comment type="similarity">
    <text evidence="1 5">Belongs to the DNA mismatch repair MutL/HexB family.</text>
</comment>
<comment type="function">
    <text evidence="5">This protein is involved in the repair of mismatches in DNA. It is required for dam-dependent methyl-directed DNA mismatch repair. May act as a 'molecular matchmaker', a protein that promotes the formation of a stable complex between two or more DNA-binding proteins in an ATP-dependent manner without itself being part of a final effector complex.</text>
</comment>
<dbReference type="GO" id="GO:0032300">
    <property type="term" value="C:mismatch repair complex"/>
    <property type="evidence" value="ECO:0007669"/>
    <property type="project" value="InterPro"/>
</dbReference>
<dbReference type="InterPro" id="IPR020568">
    <property type="entry name" value="Ribosomal_Su5_D2-typ_SF"/>
</dbReference>
<dbReference type="SUPFAM" id="SSF55874">
    <property type="entry name" value="ATPase domain of HSP90 chaperone/DNA topoisomerase II/histidine kinase"/>
    <property type="match status" value="1"/>
</dbReference>
<dbReference type="OrthoDB" id="9763467at2"/>
<dbReference type="GO" id="GO:0005524">
    <property type="term" value="F:ATP binding"/>
    <property type="evidence" value="ECO:0007669"/>
    <property type="project" value="InterPro"/>
</dbReference>
<evidence type="ECO:0000256" key="3">
    <source>
        <dbReference type="ARBA" id="ARBA00022763"/>
    </source>
</evidence>
<dbReference type="GO" id="GO:0030983">
    <property type="term" value="F:mismatched DNA binding"/>
    <property type="evidence" value="ECO:0007669"/>
    <property type="project" value="InterPro"/>
</dbReference>
<evidence type="ECO:0000256" key="1">
    <source>
        <dbReference type="ARBA" id="ARBA00006082"/>
    </source>
</evidence>
<dbReference type="SUPFAM" id="SSF118116">
    <property type="entry name" value="DNA mismatch repair protein MutL"/>
    <property type="match status" value="1"/>
</dbReference>
<dbReference type="Gene3D" id="3.30.1370.100">
    <property type="entry name" value="MutL, C-terminal domain, regulatory subdomain"/>
    <property type="match status" value="1"/>
</dbReference>
<dbReference type="Gene3D" id="3.30.565.10">
    <property type="entry name" value="Histidine kinase-like ATPase, C-terminal domain"/>
    <property type="match status" value="1"/>
</dbReference>
<name>K2ID10_9GAMM</name>
<dbReference type="InterPro" id="IPR020667">
    <property type="entry name" value="DNA_mismatch_repair_MutL"/>
</dbReference>
<dbReference type="InterPro" id="IPR036890">
    <property type="entry name" value="HATPase_C_sf"/>
</dbReference>
<proteinExistence type="inferred from homology"/>
<dbReference type="FunFam" id="3.30.565.10:FF:000003">
    <property type="entry name" value="DNA mismatch repair endonuclease MutL"/>
    <property type="match status" value="1"/>
</dbReference>
<gene>
    <name evidence="5 9" type="primary">mutL</name>
    <name evidence="9" type="ORF">B3C1_17987</name>
</gene>
<evidence type="ECO:0000313" key="9">
    <source>
        <dbReference type="EMBL" id="EKE67861.1"/>
    </source>
</evidence>
<evidence type="ECO:0000256" key="2">
    <source>
        <dbReference type="ARBA" id="ARBA00021975"/>
    </source>
</evidence>
<dbReference type="Proteomes" id="UP000006755">
    <property type="component" value="Unassembled WGS sequence"/>
</dbReference>
<dbReference type="eggNOG" id="COG0323">
    <property type="taxonomic scope" value="Bacteria"/>
</dbReference>
<dbReference type="CDD" id="cd03482">
    <property type="entry name" value="MutL_Trans_MutL"/>
    <property type="match status" value="1"/>
</dbReference>
<dbReference type="NCBIfam" id="TIGR00585">
    <property type="entry name" value="mutl"/>
    <property type="match status" value="1"/>
</dbReference>
<dbReference type="SMART" id="SM00853">
    <property type="entry name" value="MutL_C"/>
    <property type="match status" value="1"/>
</dbReference>
<dbReference type="Gene3D" id="3.30.230.10">
    <property type="match status" value="1"/>
</dbReference>
<feature type="compositionally biased region" description="Polar residues" evidence="6">
    <location>
        <begin position="366"/>
        <end position="377"/>
    </location>
</feature>